<evidence type="ECO:0000313" key="1">
    <source>
        <dbReference type="EMBL" id="CAH1211104.1"/>
    </source>
</evidence>
<proteinExistence type="predicted"/>
<name>A0ABM9CF75_9BACL</name>
<evidence type="ECO:0000313" key="2">
    <source>
        <dbReference type="Proteomes" id="UP000838821"/>
    </source>
</evidence>
<comment type="caution">
    <text evidence="1">The sequence shown here is derived from an EMBL/GenBank/DDBJ whole genome shotgun (WGS) entry which is preliminary data.</text>
</comment>
<sequence length="34" mass="4167">MIYPGTMVTEARFILWDYAVRGRGFFYRQHEKVQ</sequence>
<gene>
    <name evidence="1" type="ORF">PAECIP111891_03689</name>
</gene>
<organism evidence="1 2">
    <name type="scientific">Paenibacillus allorhizoplanae</name>
    <dbReference type="NCBI Taxonomy" id="2905648"/>
    <lineage>
        <taxon>Bacteria</taxon>
        <taxon>Bacillati</taxon>
        <taxon>Bacillota</taxon>
        <taxon>Bacilli</taxon>
        <taxon>Bacillales</taxon>
        <taxon>Paenibacillaceae</taxon>
        <taxon>Paenibacillus</taxon>
    </lineage>
</organism>
<dbReference type="Proteomes" id="UP000838821">
    <property type="component" value="Unassembled WGS sequence"/>
</dbReference>
<reference evidence="1" key="1">
    <citation type="submission" date="2022-01" db="EMBL/GenBank/DDBJ databases">
        <authorList>
            <person name="Criscuolo A."/>
        </authorList>
    </citation>
    <scope>NUCLEOTIDE SEQUENCE</scope>
    <source>
        <strain evidence="1">CIP111891</strain>
    </source>
</reference>
<protein>
    <submittedName>
        <fullName evidence="1">Uncharacterized protein</fullName>
    </submittedName>
</protein>
<accession>A0ABM9CF75</accession>
<keyword evidence="2" id="KW-1185">Reference proteome</keyword>
<dbReference type="EMBL" id="CAKMMW010000010">
    <property type="protein sequence ID" value="CAH1211104.1"/>
    <property type="molecule type" value="Genomic_DNA"/>
</dbReference>